<proteinExistence type="predicted"/>
<dbReference type="InterPro" id="IPR000719">
    <property type="entry name" value="Prot_kinase_dom"/>
</dbReference>
<evidence type="ECO:0000259" key="3">
    <source>
        <dbReference type="PROSITE" id="PS50011"/>
    </source>
</evidence>
<evidence type="ECO:0000313" key="8">
    <source>
        <dbReference type="WBParaSite" id="TCLT_0000686301-mRNA-1"/>
    </source>
</evidence>
<dbReference type="InterPro" id="IPR036179">
    <property type="entry name" value="Ig-like_dom_sf"/>
</dbReference>
<dbReference type="Proteomes" id="UP000276776">
    <property type="component" value="Unassembled WGS sequence"/>
</dbReference>
<feature type="domain" description="Fibronectin type-III" evidence="5">
    <location>
        <begin position="766"/>
        <end position="864"/>
    </location>
</feature>
<gene>
    <name evidence="6" type="ORF">TCLT_LOCUS6852</name>
</gene>
<dbReference type="InterPro" id="IPR013098">
    <property type="entry name" value="Ig_I-set"/>
</dbReference>
<feature type="compositionally biased region" description="Basic and acidic residues" evidence="2">
    <location>
        <begin position="354"/>
        <end position="369"/>
    </location>
</feature>
<dbReference type="PROSITE" id="PS50853">
    <property type="entry name" value="FN3"/>
    <property type="match status" value="1"/>
</dbReference>
<dbReference type="EMBL" id="UYYF01004451">
    <property type="protein sequence ID" value="VDN04251.1"/>
    <property type="molecule type" value="Genomic_DNA"/>
</dbReference>
<dbReference type="SUPFAM" id="SSF48726">
    <property type="entry name" value="Immunoglobulin"/>
    <property type="match status" value="1"/>
</dbReference>
<name>A0A158RC98_THECL</name>
<dbReference type="InterPro" id="IPR003961">
    <property type="entry name" value="FN3_dom"/>
</dbReference>
<organism evidence="8">
    <name type="scientific">Thelazia callipaeda</name>
    <name type="common">Oriental eyeworm</name>
    <name type="synonym">Parasitic nematode</name>
    <dbReference type="NCBI Taxonomy" id="103827"/>
    <lineage>
        <taxon>Eukaryota</taxon>
        <taxon>Metazoa</taxon>
        <taxon>Ecdysozoa</taxon>
        <taxon>Nematoda</taxon>
        <taxon>Chromadorea</taxon>
        <taxon>Rhabditida</taxon>
        <taxon>Spirurina</taxon>
        <taxon>Spiruromorpha</taxon>
        <taxon>Thelazioidea</taxon>
        <taxon>Thelaziidae</taxon>
        <taxon>Thelazia</taxon>
    </lineage>
</organism>
<dbReference type="Pfam" id="PF07679">
    <property type="entry name" value="I-set"/>
    <property type="match status" value="1"/>
</dbReference>
<dbReference type="OMA" id="HFSEWRL"/>
<evidence type="ECO:0000259" key="4">
    <source>
        <dbReference type="PROSITE" id="PS50835"/>
    </source>
</evidence>
<evidence type="ECO:0000259" key="5">
    <source>
        <dbReference type="PROSITE" id="PS50853"/>
    </source>
</evidence>
<dbReference type="PANTHER" id="PTHR24347">
    <property type="entry name" value="SERINE/THREONINE-PROTEIN KINASE"/>
    <property type="match status" value="1"/>
</dbReference>
<protein>
    <submittedName>
        <fullName evidence="8">Protein kinase domain-containing protein</fullName>
    </submittedName>
</protein>
<dbReference type="SUPFAM" id="SSF49265">
    <property type="entry name" value="Fibronectin type III"/>
    <property type="match status" value="1"/>
</dbReference>
<dbReference type="AlphaFoldDB" id="A0A158RC98"/>
<feature type="domain" description="Ig-like" evidence="4">
    <location>
        <begin position="686"/>
        <end position="759"/>
    </location>
</feature>
<dbReference type="OrthoDB" id="2570713at2759"/>
<dbReference type="FunFam" id="2.60.40.10:FF:000107">
    <property type="entry name" value="Myosin, light chain kinase a"/>
    <property type="match status" value="1"/>
</dbReference>
<dbReference type="SUPFAM" id="SSF56112">
    <property type="entry name" value="Protein kinase-like (PK-like)"/>
    <property type="match status" value="2"/>
</dbReference>
<keyword evidence="1" id="KW-0393">Immunoglobulin domain</keyword>
<dbReference type="GO" id="GO:0004672">
    <property type="term" value="F:protein kinase activity"/>
    <property type="evidence" value="ECO:0007669"/>
    <property type="project" value="InterPro"/>
</dbReference>
<evidence type="ECO:0000256" key="2">
    <source>
        <dbReference type="SAM" id="MobiDB-lite"/>
    </source>
</evidence>
<dbReference type="Gene3D" id="1.10.510.10">
    <property type="entry name" value="Transferase(Phosphotransferase) domain 1"/>
    <property type="match status" value="2"/>
</dbReference>
<dbReference type="InterPro" id="IPR003598">
    <property type="entry name" value="Ig_sub2"/>
</dbReference>
<dbReference type="WBParaSite" id="TCLT_0000686301-mRNA-1">
    <property type="protein sequence ID" value="TCLT_0000686301-mRNA-1"/>
    <property type="gene ID" value="TCLT_0000686301"/>
</dbReference>
<dbReference type="Pfam" id="PF00069">
    <property type="entry name" value="Pkinase"/>
    <property type="match status" value="2"/>
</dbReference>
<dbReference type="InterPro" id="IPR013783">
    <property type="entry name" value="Ig-like_fold"/>
</dbReference>
<feature type="region of interest" description="Disordered" evidence="2">
    <location>
        <begin position="350"/>
        <end position="414"/>
    </location>
</feature>
<dbReference type="CDD" id="cd00063">
    <property type="entry name" value="FN3"/>
    <property type="match status" value="1"/>
</dbReference>
<dbReference type="SMART" id="SM00060">
    <property type="entry name" value="FN3"/>
    <property type="match status" value="1"/>
</dbReference>
<dbReference type="SMART" id="SM00408">
    <property type="entry name" value="IGc2"/>
    <property type="match status" value="1"/>
</dbReference>
<evidence type="ECO:0000256" key="1">
    <source>
        <dbReference type="ARBA" id="ARBA00023319"/>
    </source>
</evidence>
<dbReference type="Pfam" id="PF00041">
    <property type="entry name" value="fn3"/>
    <property type="match status" value="1"/>
</dbReference>
<dbReference type="InterPro" id="IPR036116">
    <property type="entry name" value="FN3_sf"/>
</dbReference>
<reference evidence="8" key="1">
    <citation type="submission" date="2016-04" db="UniProtKB">
        <authorList>
            <consortium name="WormBaseParasite"/>
        </authorList>
    </citation>
    <scope>IDENTIFICATION</scope>
</reference>
<keyword evidence="7" id="KW-1185">Reference proteome</keyword>
<accession>A0A158RC98</accession>
<feature type="region of interest" description="Disordered" evidence="2">
    <location>
        <begin position="537"/>
        <end position="568"/>
    </location>
</feature>
<dbReference type="InterPro" id="IPR007110">
    <property type="entry name" value="Ig-like_dom"/>
</dbReference>
<dbReference type="PROSITE" id="PS50835">
    <property type="entry name" value="IG_LIKE"/>
    <property type="match status" value="1"/>
</dbReference>
<sequence length="1235" mass="140428">MASLPLKLLNLSANRSLLDSLIASPAAKSSQVPAEKQVKIFVKQLLSALKCMHDRKIAHLDIRPEVILLQDDHLRLADFGQSRRLIRGKVIANITGSPEFVSPEIASGIPVTLASDLWSVGTLTYVLLSGISPFLGDNDTETIRNVMLGNFVLNIEEFASISDEAKDFVSKLLVIDPKSRLNVDEALSHPWLSEQFLESAQLTSESLREFKYKHKWLERRVFVQQTPTEPLMSTLQAPDVNVAGSALPNAVQGLARIEPHDIYDYLRIKDRVTTSLNDLREDQQRRRLLPQDKGEAPFQQSPHKQLHISTDFLEDELLPVKLVHGEHRQIEEEIANRILSDISEETSIAGSLTSREDLESLVKSSEKQSRQKKSRSKSSTPQVEGYSPDVTPPPSPFGTREDTVTPPSDHPYNAEKFRLPAQSYDPNIPVGAPLFLEGLEHHPLHFEEVSPSVESSSYHSLPGSKSLISFPSGKEYSMEVVIGTKVGTMGTVEPMLETVKETEKSSEKEPEALKAKEKVHVDDFDSFMNSIKELKEKRRREREEMERLRPKDASTMDSDFSKKKSSDEDFPWRSQYQIGPETFLLASRGARFNARVRDYRRELWGDGAPFVTQGYLGYRNQDITVRERRRYTDLIREDENIAKAAQNLECEISSRGAIRRIENDITFGAIFRNRLKDRALQKNVPSVITFECSVVGNPEPTVKWFCNNSPLVNDENHKITIEDGLCQLTINKVDLVDLGEYTCVASNELATDKTSARLLAGDGPAPPGRPEVELSSDTEVFITWEEPRMNYGLECFIYKLEVRPAGRNDIFSEWRLVSDKIEDKAAIVQHLTPQGVYQFRVIAKNEFGWGTPSVTSRIIQTHPKNSPKLDIDKLRCRYRVCVVSKPPRTQLVSRLRSLGEITEEDEEKLEQNVAKTPILALNTTEEPRGRFQLMDLIPRGRFGQIMIAIDKFREFGLHCIAKIRDLNVANGCIEFEALRDCQQENVVRLIAAYQINNSLLLFMERYEEDLFERFTYRDEYNEEQISRVIVQIASALHWIHYKGYIHMDVQATNVLLVSHQSWQIRLTDFASAQRVSSDIKQPKQLSLYWSAPEVLKADEKKIAVSTQADVWGLGVIAFCLLSGFHPFAMEGDSSDEIKANIINQKCNPNLIHIQATQESLRFVTWALKKDPMRRIRTDEALTHRWLSNDSTLIRKREKVNYPSSRLRKTALLLADFTKRQASNSVYQESNQPACS</sequence>
<feature type="domain" description="Protein kinase" evidence="3">
    <location>
        <begin position="931"/>
        <end position="1186"/>
    </location>
</feature>
<dbReference type="PROSITE" id="PS50011">
    <property type="entry name" value="PROTEIN_KINASE_DOM"/>
    <property type="match status" value="2"/>
</dbReference>
<dbReference type="InterPro" id="IPR011009">
    <property type="entry name" value="Kinase-like_dom_sf"/>
</dbReference>
<dbReference type="STRING" id="103827.A0A158RC98"/>
<dbReference type="Gene3D" id="2.60.40.10">
    <property type="entry name" value="Immunoglobulins"/>
    <property type="match status" value="2"/>
</dbReference>
<evidence type="ECO:0000313" key="6">
    <source>
        <dbReference type="EMBL" id="VDN04251.1"/>
    </source>
</evidence>
<evidence type="ECO:0000313" key="7">
    <source>
        <dbReference type="Proteomes" id="UP000276776"/>
    </source>
</evidence>
<feature type="domain" description="Protein kinase" evidence="3">
    <location>
        <begin position="1"/>
        <end position="192"/>
    </location>
</feature>
<reference evidence="6 7" key="2">
    <citation type="submission" date="2018-11" db="EMBL/GenBank/DDBJ databases">
        <authorList>
            <consortium name="Pathogen Informatics"/>
        </authorList>
    </citation>
    <scope>NUCLEOTIDE SEQUENCE [LARGE SCALE GENOMIC DNA]</scope>
</reference>
<dbReference type="GO" id="GO:0005524">
    <property type="term" value="F:ATP binding"/>
    <property type="evidence" value="ECO:0007669"/>
    <property type="project" value="InterPro"/>
</dbReference>